<dbReference type="GO" id="GO:0005829">
    <property type="term" value="C:cytosol"/>
    <property type="evidence" value="ECO:0007669"/>
    <property type="project" value="TreeGrafter"/>
</dbReference>
<name>A0A6P8WYP8_DROAB</name>
<dbReference type="Gene3D" id="3.10.20.90">
    <property type="entry name" value="Phosphatidylinositol 3-kinase Catalytic Subunit, Chain A, domain 1"/>
    <property type="match status" value="1"/>
</dbReference>
<keyword evidence="2" id="KW-1185">Reference proteome</keyword>
<dbReference type="PANTHER" id="PTHR12735">
    <property type="entry name" value="BOLA-LIKE PROTEIN-RELATED"/>
    <property type="match status" value="1"/>
</dbReference>
<dbReference type="Proteomes" id="UP000515160">
    <property type="component" value="Chromosome 3"/>
</dbReference>
<dbReference type="AlphaFoldDB" id="A0A6P8WYP8"/>
<dbReference type="InterPro" id="IPR036065">
    <property type="entry name" value="BolA-like_sf"/>
</dbReference>
<evidence type="ECO:0000313" key="3">
    <source>
        <dbReference type="RefSeq" id="XP_034104563.1"/>
    </source>
</evidence>
<accession>A0A6P8WYP8</accession>
<gene>
    <name evidence="3" type="primary">LOC117568204</name>
</gene>
<dbReference type="GO" id="GO:0005634">
    <property type="term" value="C:nucleus"/>
    <property type="evidence" value="ECO:0007669"/>
    <property type="project" value="TreeGrafter"/>
</dbReference>
<comment type="similarity">
    <text evidence="1">Belongs to the BolA/IbaG family.</text>
</comment>
<reference evidence="3" key="1">
    <citation type="submission" date="2025-08" db="UniProtKB">
        <authorList>
            <consortium name="RefSeq"/>
        </authorList>
    </citation>
    <scope>IDENTIFICATION</scope>
    <source>
        <strain evidence="3">15112-1751.03</strain>
        <tissue evidence="3">Whole Adult</tissue>
    </source>
</reference>
<dbReference type="Pfam" id="PF01722">
    <property type="entry name" value="BolA"/>
    <property type="match status" value="1"/>
</dbReference>
<evidence type="ECO:0000256" key="1">
    <source>
        <dbReference type="RuleBase" id="RU003860"/>
    </source>
</evidence>
<proteinExistence type="inferred from homology"/>
<dbReference type="InterPro" id="IPR045115">
    <property type="entry name" value="BOL2"/>
</dbReference>
<dbReference type="SUPFAM" id="SSF82657">
    <property type="entry name" value="BolA-like"/>
    <property type="match status" value="1"/>
</dbReference>
<dbReference type="RefSeq" id="XP_034104563.1">
    <property type="nucleotide sequence ID" value="XM_034248672.2"/>
</dbReference>
<protein>
    <submittedName>
        <fullName evidence="3">LOW QUALITY PROTEIN: uncharacterized protein LOC117568204</fullName>
    </submittedName>
</protein>
<evidence type="ECO:0000313" key="2">
    <source>
        <dbReference type="Proteomes" id="UP000515160"/>
    </source>
</evidence>
<dbReference type="GO" id="GO:0051604">
    <property type="term" value="P:protein maturation"/>
    <property type="evidence" value="ECO:0007669"/>
    <property type="project" value="InterPro"/>
</dbReference>
<dbReference type="PIRSF" id="PIRSF003113">
    <property type="entry name" value="BolA"/>
    <property type="match status" value="1"/>
</dbReference>
<sequence length="91" mass="10452">MSSECKYDAKHLEDKLRARFEPSHVEVTDDSDGCGAKFSVIIVSKEFVGQSLLKKHRLVNQSLAEELKSIHAFSQKAYTPEEWEKVQQQQQ</sequence>
<dbReference type="InterPro" id="IPR002634">
    <property type="entry name" value="BolA"/>
</dbReference>
<dbReference type="GO" id="GO:0051537">
    <property type="term" value="F:2 iron, 2 sulfur cluster binding"/>
    <property type="evidence" value="ECO:0007669"/>
    <property type="project" value="InterPro"/>
</dbReference>
<dbReference type="GO" id="GO:0006879">
    <property type="term" value="P:intracellular iron ion homeostasis"/>
    <property type="evidence" value="ECO:0007669"/>
    <property type="project" value="InterPro"/>
</dbReference>
<organism evidence="2 3">
    <name type="scientific">Drosophila albomicans</name>
    <name type="common">Fruit fly</name>
    <dbReference type="NCBI Taxonomy" id="7291"/>
    <lineage>
        <taxon>Eukaryota</taxon>
        <taxon>Metazoa</taxon>
        <taxon>Ecdysozoa</taxon>
        <taxon>Arthropoda</taxon>
        <taxon>Hexapoda</taxon>
        <taxon>Insecta</taxon>
        <taxon>Pterygota</taxon>
        <taxon>Neoptera</taxon>
        <taxon>Endopterygota</taxon>
        <taxon>Diptera</taxon>
        <taxon>Brachycera</taxon>
        <taxon>Muscomorpha</taxon>
        <taxon>Ephydroidea</taxon>
        <taxon>Drosophilidae</taxon>
        <taxon>Drosophila</taxon>
    </lineage>
</organism>
<dbReference type="PANTHER" id="PTHR12735:SF27">
    <property type="entry name" value="BOLA-LIKE PROTEIN 2"/>
    <property type="match status" value="1"/>
</dbReference>
<dbReference type="GeneID" id="117568204"/>
<dbReference type="OrthoDB" id="4983at2759"/>